<evidence type="ECO:0000256" key="7">
    <source>
        <dbReference type="ARBA" id="ARBA00022989"/>
    </source>
</evidence>
<keyword evidence="4" id="KW-1003">Cell membrane</keyword>
<comment type="subcellular location">
    <subcellularLocation>
        <location evidence="1">Membrane</location>
        <topology evidence="1">Multi-pass membrane protein</topology>
    </subcellularLocation>
</comment>
<dbReference type="GO" id="GO:0009234">
    <property type="term" value="P:menaquinone biosynthetic process"/>
    <property type="evidence" value="ECO:0007669"/>
    <property type="project" value="UniProtKB-UniPathway"/>
</dbReference>
<feature type="transmembrane region" description="Helical" evidence="9">
    <location>
        <begin position="92"/>
        <end position="110"/>
    </location>
</feature>
<dbReference type="InterPro" id="IPR026046">
    <property type="entry name" value="UBIAD1"/>
</dbReference>
<keyword evidence="3" id="KW-0474">Menaquinone biosynthesis</keyword>
<keyword evidence="6 9" id="KW-0812">Transmembrane</keyword>
<dbReference type="Proteomes" id="UP000240535">
    <property type="component" value="Unassembled WGS sequence"/>
</dbReference>
<dbReference type="AlphaFoldDB" id="A0A2P8R0A3"/>
<evidence type="ECO:0000313" key="11">
    <source>
        <dbReference type="Proteomes" id="UP000240535"/>
    </source>
</evidence>
<dbReference type="RefSeq" id="WP_106871327.1">
    <property type="nucleotide sequence ID" value="NZ_CP053841.1"/>
</dbReference>
<name>A0A2P8R0A3_9BACT</name>
<dbReference type="NCBIfam" id="NF004752">
    <property type="entry name" value="PRK06080.1-4"/>
    <property type="match status" value="1"/>
</dbReference>
<protein>
    <submittedName>
        <fullName evidence="10">1,4-dihydroxy-2-naphthoate polyprenyltransferase</fullName>
    </submittedName>
</protein>
<keyword evidence="8 9" id="KW-0472">Membrane</keyword>
<feature type="transmembrane region" description="Helical" evidence="9">
    <location>
        <begin position="116"/>
        <end position="133"/>
    </location>
</feature>
<dbReference type="PIRSF" id="PIRSF005355">
    <property type="entry name" value="UBIAD1"/>
    <property type="match status" value="1"/>
</dbReference>
<keyword evidence="7 9" id="KW-1133">Transmembrane helix</keyword>
<dbReference type="Pfam" id="PF01040">
    <property type="entry name" value="UbiA"/>
    <property type="match status" value="1"/>
</dbReference>
<dbReference type="PANTHER" id="PTHR13929">
    <property type="entry name" value="1,4-DIHYDROXY-2-NAPHTHOATE OCTAPRENYLTRANSFERASE"/>
    <property type="match status" value="1"/>
</dbReference>
<comment type="pathway">
    <text evidence="2">Quinol/quinone metabolism; menaquinone biosynthesis.</text>
</comment>
<evidence type="ECO:0000256" key="6">
    <source>
        <dbReference type="ARBA" id="ARBA00022692"/>
    </source>
</evidence>
<feature type="transmembrane region" description="Helical" evidence="9">
    <location>
        <begin position="175"/>
        <end position="199"/>
    </location>
</feature>
<evidence type="ECO:0000256" key="9">
    <source>
        <dbReference type="SAM" id="Phobius"/>
    </source>
</evidence>
<reference evidence="11" key="1">
    <citation type="submission" date="2017-10" db="EMBL/GenBank/DDBJ databases">
        <title>Campylobacter species from seals.</title>
        <authorList>
            <person name="Gilbert M.J."/>
            <person name="Zomer A.L."/>
            <person name="Timmerman A.J."/>
            <person name="Duim B."/>
            <person name="Wagenaar J.A."/>
        </authorList>
    </citation>
    <scope>NUCLEOTIDE SEQUENCE [LARGE SCALE GENOMIC DNA]</scope>
    <source>
        <strain evidence="11">17S00004-5</strain>
    </source>
</reference>
<feature type="transmembrane region" description="Helical" evidence="9">
    <location>
        <begin position="145"/>
        <end position="163"/>
    </location>
</feature>
<evidence type="ECO:0000256" key="8">
    <source>
        <dbReference type="ARBA" id="ARBA00023136"/>
    </source>
</evidence>
<dbReference type="GO" id="GO:0004659">
    <property type="term" value="F:prenyltransferase activity"/>
    <property type="evidence" value="ECO:0007669"/>
    <property type="project" value="InterPro"/>
</dbReference>
<dbReference type="EMBL" id="PDHH01000004">
    <property type="protein sequence ID" value="PSM51927.1"/>
    <property type="molecule type" value="Genomic_DNA"/>
</dbReference>
<accession>A0A2P8R0A3</accession>
<dbReference type="CDD" id="cd13962">
    <property type="entry name" value="PT_UbiA_UBIAD1"/>
    <property type="match status" value="1"/>
</dbReference>
<sequence>MNLKIFLELIEFKAKAASLFPFLLGVCISIYHFNSFDLNIAIILYLAMFLFNCFVDIWDNYMDYKNAIDEEHYKVKTNVIGRENLNIKQLEIIMAISFLVSFSLGIFLVSKTGIELLFLGLISFIVGVWYSYGKRPISSTPFGEIASGLTMGFLIPLITVFTLNPERHVFEISNLWIVFLSSFINIIFISNLLFANNICDMDEDRKNGRVTLPHILGFKNSILLFKFAYIFGFLSVILAVFTKVYPISLLLVFICIPLVVKNTIRLEKTPIKLKSFKYIITNLGVMSFLQVLSFGVYLMFFF</sequence>
<feature type="transmembrane region" description="Helical" evidence="9">
    <location>
        <begin position="220"/>
        <end position="241"/>
    </location>
</feature>
<feature type="transmembrane region" description="Helical" evidence="9">
    <location>
        <begin position="38"/>
        <end position="58"/>
    </location>
</feature>
<dbReference type="InterPro" id="IPR044878">
    <property type="entry name" value="UbiA_sf"/>
</dbReference>
<keyword evidence="11" id="KW-1185">Reference proteome</keyword>
<gene>
    <name evidence="10" type="ORF">CQ405_05005</name>
</gene>
<feature type="transmembrane region" description="Helical" evidence="9">
    <location>
        <begin position="12"/>
        <end position="32"/>
    </location>
</feature>
<dbReference type="GO" id="GO:0016020">
    <property type="term" value="C:membrane"/>
    <property type="evidence" value="ECO:0007669"/>
    <property type="project" value="UniProtKB-SubCell"/>
</dbReference>
<evidence type="ECO:0000256" key="3">
    <source>
        <dbReference type="ARBA" id="ARBA00022428"/>
    </source>
</evidence>
<dbReference type="UniPathway" id="UPA00079"/>
<dbReference type="PANTHER" id="PTHR13929:SF0">
    <property type="entry name" value="UBIA PRENYLTRANSFERASE DOMAIN-CONTAINING PROTEIN 1"/>
    <property type="match status" value="1"/>
</dbReference>
<dbReference type="InterPro" id="IPR000537">
    <property type="entry name" value="UbiA_prenyltransferase"/>
</dbReference>
<evidence type="ECO:0000256" key="2">
    <source>
        <dbReference type="ARBA" id="ARBA00004863"/>
    </source>
</evidence>
<comment type="caution">
    <text evidence="10">The sequence shown here is derived from an EMBL/GenBank/DDBJ whole genome shotgun (WGS) entry which is preliminary data.</text>
</comment>
<keyword evidence="5 10" id="KW-0808">Transferase</keyword>
<evidence type="ECO:0000256" key="5">
    <source>
        <dbReference type="ARBA" id="ARBA00022679"/>
    </source>
</evidence>
<evidence type="ECO:0000313" key="10">
    <source>
        <dbReference type="EMBL" id="PSM51927.1"/>
    </source>
</evidence>
<dbReference type="GO" id="GO:0042371">
    <property type="term" value="P:vitamin K biosynthetic process"/>
    <property type="evidence" value="ECO:0007669"/>
    <property type="project" value="TreeGrafter"/>
</dbReference>
<dbReference type="OrthoDB" id="9767568at2"/>
<evidence type="ECO:0000256" key="4">
    <source>
        <dbReference type="ARBA" id="ARBA00022475"/>
    </source>
</evidence>
<dbReference type="Gene3D" id="1.10.357.140">
    <property type="entry name" value="UbiA prenyltransferase"/>
    <property type="match status" value="1"/>
</dbReference>
<proteinExistence type="predicted"/>
<feature type="transmembrane region" description="Helical" evidence="9">
    <location>
        <begin position="247"/>
        <end position="264"/>
    </location>
</feature>
<feature type="transmembrane region" description="Helical" evidence="9">
    <location>
        <begin position="276"/>
        <end position="300"/>
    </location>
</feature>
<evidence type="ECO:0000256" key="1">
    <source>
        <dbReference type="ARBA" id="ARBA00004141"/>
    </source>
</evidence>
<organism evidence="10 11">
    <name type="scientific">Campylobacter blaseri</name>
    <dbReference type="NCBI Taxonomy" id="2042961"/>
    <lineage>
        <taxon>Bacteria</taxon>
        <taxon>Pseudomonadati</taxon>
        <taxon>Campylobacterota</taxon>
        <taxon>Epsilonproteobacteria</taxon>
        <taxon>Campylobacterales</taxon>
        <taxon>Campylobacteraceae</taxon>
        <taxon>Campylobacter</taxon>
    </lineage>
</organism>